<name>A0ABX1SUW8_9BIFI</name>
<sequence>MAAFNTATKATANGVTYRPLEWSDLDAIVEEFDCTWGETGSLSRDLSQRLSRHFTLHYLEPATRAEVAVDEESGSFMGVTLSRVVGQPVLFDQVPQALAEVDGQLGSTAAGTRALSLTNGWHDLERRMESVLGINAHTQAELELFLVARAARGRGVGGTLWRRLLASFASQGVERYYLHTDSGCDVSFYDHQGLNRVAERYAKDHPDEPVPDDADLFIYAGEVTR</sequence>
<dbReference type="CDD" id="cd04301">
    <property type="entry name" value="NAT_SF"/>
    <property type="match status" value="1"/>
</dbReference>
<keyword evidence="3" id="KW-1185">Reference proteome</keyword>
<dbReference type="Pfam" id="PF00583">
    <property type="entry name" value="Acetyltransf_1"/>
    <property type="match status" value="1"/>
</dbReference>
<dbReference type="RefSeq" id="WP_172143951.1">
    <property type="nucleotide sequence ID" value="NZ_JAAIIJ010000003.1"/>
</dbReference>
<comment type="caution">
    <text evidence="2">The sequence shown here is derived from an EMBL/GenBank/DDBJ whole genome shotgun (WGS) entry which is preliminary data.</text>
</comment>
<dbReference type="Gene3D" id="3.40.630.30">
    <property type="match status" value="1"/>
</dbReference>
<evidence type="ECO:0000313" key="2">
    <source>
        <dbReference type="EMBL" id="NMN01623.1"/>
    </source>
</evidence>
<dbReference type="InterPro" id="IPR016181">
    <property type="entry name" value="Acyl_CoA_acyltransferase"/>
</dbReference>
<organism evidence="2 3">
    <name type="scientific">Bifidobacterium panos</name>
    <dbReference type="NCBI Taxonomy" id="2675321"/>
    <lineage>
        <taxon>Bacteria</taxon>
        <taxon>Bacillati</taxon>
        <taxon>Actinomycetota</taxon>
        <taxon>Actinomycetes</taxon>
        <taxon>Bifidobacteriales</taxon>
        <taxon>Bifidobacteriaceae</taxon>
        <taxon>Bifidobacterium</taxon>
    </lineage>
</organism>
<dbReference type="InterPro" id="IPR000182">
    <property type="entry name" value="GNAT_dom"/>
</dbReference>
<reference evidence="2 3" key="1">
    <citation type="submission" date="2020-02" db="EMBL/GenBank/DDBJ databases">
        <title>Characterization of phylogenetic diversity of novel bifidobacterial species isolated in Czech ZOOs.</title>
        <authorList>
            <person name="Lugli G.A."/>
            <person name="Vera N.B."/>
            <person name="Ventura M."/>
        </authorList>
    </citation>
    <scope>NUCLEOTIDE SEQUENCE [LARGE SCALE GENOMIC DNA]</scope>
    <source>
        <strain evidence="2 3">DSM 109963</strain>
    </source>
</reference>
<dbReference type="EMBL" id="JAAIIJ010000003">
    <property type="protein sequence ID" value="NMN01623.1"/>
    <property type="molecule type" value="Genomic_DNA"/>
</dbReference>
<dbReference type="Proteomes" id="UP000553756">
    <property type="component" value="Unassembled WGS sequence"/>
</dbReference>
<accession>A0ABX1SUW8</accession>
<protein>
    <submittedName>
        <fullName evidence="2">GNAT family N-acetyltransferase</fullName>
    </submittedName>
</protein>
<gene>
    <name evidence="2" type="ORF">G1C94_0244</name>
</gene>
<feature type="domain" description="N-acetyltransferase" evidence="1">
    <location>
        <begin position="15"/>
        <end position="221"/>
    </location>
</feature>
<evidence type="ECO:0000313" key="3">
    <source>
        <dbReference type="Proteomes" id="UP000553756"/>
    </source>
</evidence>
<proteinExistence type="predicted"/>
<dbReference type="SUPFAM" id="SSF55729">
    <property type="entry name" value="Acyl-CoA N-acyltransferases (Nat)"/>
    <property type="match status" value="1"/>
</dbReference>
<dbReference type="PROSITE" id="PS51186">
    <property type="entry name" value="GNAT"/>
    <property type="match status" value="1"/>
</dbReference>
<evidence type="ECO:0000259" key="1">
    <source>
        <dbReference type="PROSITE" id="PS51186"/>
    </source>
</evidence>